<dbReference type="PROSITE" id="PS50921">
    <property type="entry name" value="ANTAR"/>
    <property type="match status" value="1"/>
</dbReference>
<dbReference type="Pfam" id="PF03861">
    <property type="entry name" value="ANTAR"/>
    <property type="match status" value="1"/>
</dbReference>
<evidence type="ECO:0000313" key="3">
    <source>
        <dbReference type="Proteomes" id="UP000230886"/>
    </source>
</evidence>
<dbReference type="Proteomes" id="UP000230886">
    <property type="component" value="Unassembled WGS sequence"/>
</dbReference>
<organism evidence="2 3">
    <name type="scientific">Rhodococcus qingshengii</name>
    <dbReference type="NCBI Taxonomy" id="334542"/>
    <lineage>
        <taxon>Bacteria</taxon>
        <taxon>Bacillati</taxon>
        <taxon>Actinomycetota</taxon>
        <taxon>Actinomycetes</taxon>
        <taxon>Mycobacteriales</taxon>
        <taxon>Nocardiaceae</taxon>
        <taxon>Rhodococcus</taxon>
        <taxon>Rhodococcus erythropolis group</taxon>
    </lineage>
</organism>
<evidence type="ECO:0000313" key="2">
    <source>
        <dbReference type="EMBL" id="PCK24280.1"/>
    </source>
</evidence>
<accession>A0A2A5J3W2</accession>
<dbReference type="InterPro" id="IPR005561">
    <property type="entry name" value="ANTAR"/>
</dbReference>
<comment type="caution">
    <text evidence="2">The sequence shown here is derived from an EMBL/GenBank/DDBJ whole genome shotgun (WGS) entry which is preliminary data.</text>
</comment>
<feature type="domain" description="ANTAR" evidence="1">
    <location>
        <begin position="1"/>
        <end position="36"/>
    </location>
</feature>
<dbReference type="AlphaFoldDB" id="A0A2A5J3W2"/>
<dbReference type="Gene3D" id="1.10.10.10">
    <property type="entry name" value="Winged helix-like DNA-binding domain superfamily/Winged helix DNA-binding domain"/>
    <property type="match status" value="1"/>
</dbReference>
<dbReference type="RefSeq" id="WP_080666698.1">
    <property type="nucleotide sequence ID" value="NZ_JASIRM010000031.1"/>
</dbReference>
<name>A0A2A5J3W2_RHOSG</name>
<reference evidence="2 3" key="1">
    <citation type="submission" date="2017-07" db="EMBL/GenBank/DDBJ databases">
        <title>Draft sequence of Rhodococcus enclensis 23b-28.</title>
        <authorList>
            <person name="Besaury L."/>
            <person name="Sancelme M."/>
            <person name="Amato P."/>
            <person name="Lallement A."/>
            <person name="Delort A.-M."/>
        </authorList>
    </citation>
    <scope>NUCLEOTIDE SEQUENCE [LARGE SCALE GENOMIC DNA]</scope>
    <source>
        <strain evidence="2 3">23b-28</strain>
    </source>
</reference>
<gene>
    <name evidence="2" type="ORF">CHR55_26745</name>
</gene>
<dbReference type="EMBL" id="NOVD01000033">
    <property type="protein sequence ID" value="PCK24280.1"/>
    <property type="molecule type" value="Genomic_DNA"/>
</dbReference>
<dbReference type="InterPro" id="IPR036388">
    <property type="entry name" value="WH-like_DNA-bd_sf"/>
</dbReference>
<evidence type="ECO:0000259" key="1">
    <source>
        <dbReference type="PROSITE" id="PS50921"/>
    </source>
</evidence>
<protein>
    <submittedName>
        <fullName evidence="2">ANTAR domain-containing protein</fullName>
    </submittedName>
</protein>
<dbReference type="GO" id="GO:0003723">
    <property type="term" value="F:RNA binding"/>
    <property type="evidence" value="ECO:0007669"/>
    <property type="project" value="InterPro"/>
</dbReference>
<proteinExistence type="predicted"/>
<sequence>MLTDAHGVDEDRAFEVLVEQSQRRKIRLSALATELVETFFKR</sequence>